<organism evidence="1">
    <name type="scientific">uncultured Mycobacterium sp</name>
    <dbReference type="NCBI Taxonomy" id="171292"/>
    <lineage>
        <taxon>Bacteria</taxon>
        <taxon>Bacillati</taxon>
        <taxon>Actinomycetota</taxon>
        <taxon>Actinomycetes</taxon>
        <taxon>Mycobacteriales</taxon>
        <taxon>Mycobacteriaceae</taxon>
        <taxon>Mycobacterium</taxon>
        <taxon>environmental samples</taxon>
    </lineage>
</organism>
<dbReference type="AlphaFoldDB" id="A0A1Y5PKY8"/>
<name>A0A1Y5PKY8_9MYCO</name>
<accession>A0A1Y5PKY8</accession>
<dbReference type="EMBL" id="FLQS01000071">
    <property type="protein sequence ID" value="SBS79315.1"/>
    <property type="molecule type" value="Genomic_DNA"/>
</dbReference>
<evidence type="ECO:0000313" key="1">
    <source>
        <dbReference type="EMBL" id="SBS79315.1"/>
    </source>
</evidence>
<proteinExistence type="predicted"/>
<reference evidence="1" key="1">
    <citation type="submission" date="2016-03" db="EMBL/GenBank/DDBJ databases">
        <authorList>
            <person name="Ploux O."/>
        </authorList>
    </citation>
    <scope>NUCLEOTIDE SEQUENCE</scope>
    <source>
        <strain evidence="1">UC10</strain>
    </source>
</reference>
<gene>
    <name evidence="1" type="ORF">MHPYR_730010</name>
</gene>
<sequence length="64" mass="7295">MTTDDIGWLAVSADRLTIIHPDAVRELLSMFIHTPDGRKPKRCVAPGTPMLYRSDDLRNGFRNR</sequence>
<protein>
    <submittedName>
        <fullName evidence="1">Transposase</fullName>
    </submittedName>
</protein>